<protein>
    <submittedName>
        <fullName evidence="2">Uncharacterized protein</fullName>
    </submittedName>
</protein>
<feature type="region of interest" description="Disordered" evidence="1">
    <location>
        <begin position="28"/>
        <end position="101"/>
    </location>
</feature>
<dbReference type="EMBL" id="KQ986770">
    <property type="protein sequence ID" value="KZV58422.1"/>
    <property type="molecule type" value="Genomic_DNA"/>
</dbReference>
<feature type="compositionally biased region" description="Basic and acidic residues" evidence="1">
    <location>
        <begin position="76"/>
        <end position="101"/>
    </location>
</feature>
<organism evidence="2 3">
    <name type="scientific">Dorcoceras hygrometricum</name>
    <dbReference type="NCBI Taxonomy" id="472368"/>
    <lineage>
        <taxon>Eukaryota</taxon>
        <taxon>Viridiplantae</taxon>
        <taxon>Streptophyta</taxon>
        <taxon>Embryophyta</taxon>
        <taxon>Tracheophyta</taxon>
        <taxon>Spermatophyta</taxon>
        <taxon>Magnoliopsida</taxon>
        <taxon>eudicotyledons</taxon>
        <taxon>Gunneridae</taxon>
        <taxon>Pentapetalae</taxon>
        <taxon>asterids</taxon>
        <taxon>lamiids</taxon>
        <taxon>Lamiales</taxon>
        <taxon>Gesneriaceae</taxon>
        <taxon>Didymocarpoideae</taxon>
        <taxon>Trichosporeae</taxon>
        <taxon>Loxocarpinae</taxon>
        <taxon>Dorcoceras</taxon>
    </lineage>
</organism>
<name>A0A2Z7DGY6_9LAMI</name>
<reference evidence="2 3" key="1">
    <citation type="journal article" date="2015" name="Proc. Natl. Acad. Sci. U.S.A.">
        <title>The resurrection genome of Boea hygrometrica: A blueprint for survival of dehydration.</title>
        <authorList>
            <person name="Xiao L."/>
            <person name="Yang G."/>
            <person name="Zhang L."/>
            <person name="Yang X."/>
            <person name="Zhao S."/>
            <person name="Ji Z."/>
            <person name="Zhou Q."/>
            <person name="Hu M."/>
            <person name="Wang Y."/>
            <person name="Chen M."/>
            <person name="Xu Y."/>
            <person name="Jin H."/>
            <person name="Xiao X."/>
            <person name="Hu G."/>
            <person name="Bao F."/>
            <person name="Hu Y."/>
            <person name="Wan P."/>
            <person name="Li L."/>
            <person name="Deng X."/>
            <person name="Kuang T."/>
            <person name="Xiang C."/>
            <person name="Zhu J.K."/>
            <person name="Oliver M.J."/>
            <person name="He Y."/>
        </authorList>
    </citation>
    <scope>NUCLEOTIDE SEQUENCE [LARGE SCALE GENOMIC DNA]</scope>
    <source>
        <strain evidence="3">cv. XS01</strain>
    </source>
</reference>
<evidence type="ECO:0000313" key="3">
    <source>
        <dbReference type="Proteomes" id="UP000250235"/>
    </source>
</evidence>
<gene>
    <name evidence="2" type="ORF">F511_26601</name>
</gene>
<accession>A0A2Z7DGY6</accession>
<sequence length="127" mass="14135">MLNTLSSVSVRESRIQYLCDPQWFRDTASHGPTTIVAPESQFRTCPSDHDDEVEILPTPPKRRNTGTEQPVGESSGIKKEPKEQQSPAKEEEADTKCKDTATHNARISRPIRNHCLLIIIGVASLVN</sequence>
<proteinExistence type="predicted"/>
<dbReference type="Proteomes" id="UP000250235">
    <property type="component" value="Unassembled WGS sequence"/>
</dbReference>
<evidence type="ECO:0000256" key="1">
    <source>
        <dbReference type="SAM" id="MobiDB-lite"/>
    </source>
</evidence>
<dbReference type="AlphaFoldDB" id="A0A2Z7DGY6"/>
<evidence type="ECO:0000313" key="2">
    <source>
        <dbReference type="EMBL" id="KZV58422.1"/>
    </source>
</evidence>
<keyword evidence="3" id="KW-1185">Reference proteome</keyword>